<dbReference type="EMBL" id="CP109441">
    <property type="protein sequence ID" value="WUV43087.1"/>
    <property type="molecule type" value="Genomic_DNA"/>
</dbReference>
<dbReference type="Proteomes" id="UP001432062">
    <property type="component" value="Chromosome"/>
</dbReference>
<keyword evidence="3" id="KW-1185">Reference proteome</keyword>
<organism evidence="2 3">
    <name type="scientific">Nocardia vinacea</name>
    <dbReference type="NCBI Taxonomy" id="96468"/>
    <lineage>
        <taxon>Bacteria</taxon>
        <taxon>Bacillati</taxon>
        <taxon>Actinomycetota</taxon>
        <taxon>Actinomycetes</taxon>
        <taxon>Mycobacteriales</taxon>
        <taxon>Nocardiaceae</taxon>
        <taxon>Nocardia</taxon>
    </lineage>
</organism>
<sequence length="236" mass="25259">MSIRRQIFLALAATGVAVIIQSGPAVAAPPPGTPAVRAPDGPVITEIPADSPEVAAIGPESVGKPIPNSYVGVTPAQLIPHGIEGEQRHFTPNPEQWDNARTIVEVVLRRDLPAYASVVALATALQESLLRNLTEAADHDSLGVFQQRPSAGWGTPQQLTDLRYATERFLDALLVHAPDYQAMPLWQAAQAAQRSGFPTAYARWQELAAQMVSRLLGPRQGPVRRVASAQAVLDCC</sequence>
<proteinExistence type="predicted"/>
<evidence type="ECO:0000313" key="3">
    <source>
        <dbReference type="Proteomes" id="UP001432062"/>
    </source>
</evidence>
<name>A0ABZ1YMF4_9NOCA</name>
<keyword evidence="1" id="KW-0732">Signal</keyword>
<reference evidence="2" key="1">
    <citation type="submission" date="2022-10" db="EMBL/GenBank/DDBJ databases">
        <title>The complete genomes of actinobacterial strains from the NBC collection.</title>
        <authorList>
            <person name="Joergensen T.S."/>
            <person name="Alvarez Arevalo M."/>
            <person name="Sterndorff E.B."/>
            <person name="Faurdal D."/>
            <person name="Vuksanovic O."/>
            <person name="Mourched A.-S."/>
            <person name="Charusanti P."/>
            <person name="Shaw S."/>
            <person name="Blin K."/>
            <person name="Weber T."/>
        </authorList>
    </citation>
    <scope>NUCLEOTIDE SEQUENCE</scope>
    <source>
        <strain evidence="2">NBC_01482</strain>
    </source>
</reference>
<evidence type="ECO:0000256" key="1">
    <source>
        <dbReference type="SAM" id="SignalP"/>
    </source>
</evidence>
<feature type="chain" id="PRO_5046488783" evidence="1">
    <location>
        <begin position="28"/>
        <end position="236"/>
    </location>
</feature>
<gene>
    <name evidence="2" type="ORF">OG563_28090</name>
</gene>
<protein>
    <submittedName>
        <fullName evidence="2">Uncharacterized protein</fullName>
    </submittedName>
</protein>
<accession>A0ABZ1YMF4</accession>
<dbReference type="RefSeq" id="WP_329405648.1">
    <property type="nucleotide sequence ID" value="NZ_CP109441.1"/>
</dbReference>
<feature type="signal peptide" evidence="1">
    <location>
        <begin position="1"/>
        <end position="27"/>
    </location>
</feature>
<evidence type="ECO:0000313" key="2">
    <source>
        <dbReference type="EMBL" id="WUV43087.1"/>
    </source>
</evidence>